<keyword evidence="3" id="KW-1185">Reference proteome</keyword>
<dbReference type="Proteomes" id="UP000321275">
    <property type="component" value="Unassembled WGS sequence"/>
</dbReference>
<protein>
    <submittedName>
        <fullName evidence="2">Uncharacterized protein</fullName>
    </submittedName>
</protein>
<dbReference type="EMBL" id="BJUK01000032">
    <property type="protein sequence ID" value="GEK48300.1"/>
    <property type="molecule type" value="Genomic_DNA"/>
</dbReference>
<evidence type="ECO:0000313" key="3">
    <source>
        <dbReference type="Proteomes" id="UP000321275"/>
    </source>
</evidence>
<dbReference type="AlphaFoldDB" id="A0A510XGL2"/>
<organism evidence="2 3">
    <name type="scientific">Bisbaumannia pacifica</name>
    <dbReference type="NCBI Taxonomy" id="77098"/>
    <lineage>
        <taxon>Bacteria</taxon>
        <taxon>Pseudomonadati</taxon>
        <taxon>Pseudomonadota</taxon>
        <taxon>Gammaproteobacteria</taxon>
        <taxon>Oceanospirillales</taxon>
        <taxon>Halomonadaceae</taxon>
        <taxon>Bisbaumannia</taxon>
    </lineage>
</organism>
<sequence>MAMWAYSPGTASALPMIAGHAESRARETAERLDTRMPSPRAPYPHWEDRVSEYNALTI</sequence>
<name>A0A510XGL2_9GAMM</name>
<accession>A0A510XGL2</accession>
<proteinExistence type="predicted"/>
<feature type="region of interest" description="Disordered" evidence="1">
    <location>
        <begin position="19"/>
        <end position="44"/>
    </location>
</feature>
<evidence type="ECO:0000313" key="2">
    <source>
        <dbReference type="EMBL" id="GEK48300.1"/>
    </source>
</evidence>
<reference evidence="2 3" key="1">
    <citation type="submission" date="2019-07" db="EMBL/GenBank/DDBJ databases">
        <title>Whole genome shotgun sequence of Halomonas pacifica NBRC 102220.</title>
        <authorList>
            <person name="Hosoyama A."/>
            <person name="Uohara A."/>
            <person name="Ohji S."/>
            <person name="Ichikawa N."/>
        </authorList>
    </citation>
    <scope>NUCLEOTIDE SEQUENCE [LARGE SCALE GENOMIC DNA]</scope>
    <source>
        <strain evidence="2 3">NBRC 102220</strain>
    </source>
</reference>
<gene>
    <name evidence="2" type="ORF">HPA02_25830</name>
</gene>
<feature type="compositionally biased region" description="Basic and acidic residues" evidence="1">
    <location>
        <begin position="21"/>
        <end position="34"/>
    </location>
</feature>
<comment type="caution">
    <text evidence="2">The sequence shown here is derived from an EMBL/GenBank/DDBJ whole genome shotgun (WGS) entry which is preliminary data.</text>
</comment>
<evidence type="ECO:0000256" key="1">
    <source>
        <dbReference type="SAM" id="MobiDB-lite"/>
    </source>
</evidence>